<organism evidence="1 2">
    <name type="scientific">Paenibacillus urinalis</name>
    <dbReference type="NCBI Taxonomy" id="521520"/>
    <lineage>
        <taxon>Bacteria</taxon>
        <taxon>Bacillati</taxon>
        <taxon>Bacillota</taxon>
        <taxon>Bacilli</taxon>
        <taxon>Bacillales</taxon>
        <taxon>Paenibacillaceae</taxon>
        <taxon>Paenibacillus</taxon>
    </lineage>
</organism>
<dbReference type="EMBL" id="CP118101">
    <property type="protein sequence ID" value="WDH82948.1"/>
    <property type="molecule type" value="Genomic_DNA"/>
</dbReference>
<dbReference type="Gene3D" id="2.70.98.70">
    <property type="match status" value="1"/>
</dbReference>
<dbReference type="SUPFAM" id="SSF48230">
    <property type="entry name" value="Chondroitin AC/alginate lyase"/>
    <property type="match status" value="1"/>
</dbReference>
<dbReference type="Proteomes" id="UP001220962">
    <property type="component" value="Chromosome"/>
</dbReference>
<dbReference type="RefSeq" id="WP_274359267.1">
    <property type="nucleotide sequence ID" value="NZ_CP118101.1"/>
</dbReference>
<reference evidence="1" key="1">
    <citation type="submission" date="2023-02" db="EMBL/GenBank/DDBJ databases">
        <title>Pathogen: clinical or host-associated sample.</title>
        <authorList>
            <person name="Hergert J."/>
            <person name="Casey R."/>
            <person name="Wagner J."/>
            <person name="Young E.L."/>
            <person name="Oakeson K.F."/>
        </authorList>
    </citation>
    <scope>NUCLEOTIDE SEQUENCE</scope>
    <source>
        <strain evidence="1">2022CK-00830</strain>
    </source>
</reference>
<dbReference type="PANTHER" id="PTHR38045:SF1">
    <property type="entry name" value="HEPARINASE II_III-LIKE PROTEIN"/>
    <property type="match status" value="1"/>
</dbReference>
<dbReference type="Gene3D" id="1.50.10.100">
    <property type="entry name" value="Chondroitin AC/alginate lyase"/>
    <property type="match status" value="1"/>
</dbReference>
<proteinExistence type="predicted"/>
<dbReference type="InterPro" id="IPR008929">
    <property type="entry name" value="Chondroitin_lyas"/>
</dbReference>
<protein>
    <submittedName>
        <fullName evidence="1">Heparinase II/III family protein</fullName>
    </submittedName>
</protein>
<gene>
    <name evidence="1" type="ORF">PUW23_01495</name>
</gene>
<sequence length="660" mass="74355">MKNVELTGERTPHLNVDSSQIREALIQGNKQPAFLLGTADWKVQLQETTERPEFSLYWQQIAETARVAVQEPLPPLTYSIFRQFAETGARKGYEDVYFERRARLVALGIQAAVAADSDEERAYLAALEDALWDICGEYTWCLTAHLPAEGDPVSEVDLFAAETAETLAELLYMYEDVLDRRVAERIRIEVRQRVLEPVFIQKKPFFWRQADHNWSAVCAGGSGMAALLLMDDADELAAAIEQVCASLESFLSGYGADGGCAEGLGYWVYGFGYYTYFAEMLRERTNGGLDLLASAHPRTIAGFPERIHLSQGVYVNFSDSGEREVLPTGLLHRLMERTGSRVLPYDAVPGLLSDPVRRWAHVLRNGLWTAGEEAQAEELTTQVKEHSPSNSNVNAFNELGWWICRTERSGANQNETETEYEHEYEHEKRSIACGFAIKGGHNGEPHNHNDLGQFILHAGGDNILCDLGAGMYTQAYFQAGREQIINISSGGHNVPVINGMMQGSGSEYRARTNMQRTDELGLEVELDLTEAYPDAGLARYTRYAQWICPPAEDTATLKLTDRFIWDGEEKHFEERLISRFKPVIVDKGMVYWYGAQAVLQLSYDPEQLEVSMYSTDHVDHDGHPFTFYTTCLTHRNAPSAELETHCRLKFEMRAVEPDLQ</sequence>
<name>A0AAX3N000_9BACL</name>
<dbReference type="AlphaFoldDB" id="A0AAX3N000"/>
<accession>A0AAX3N000</accession>
<evidence type="ECO:0000313" key="2">
    <source>
        <dbReference type="Proteomes" id="UP001220962"/>
    </source>
</evidence>
<dbReference type="PANTHER" id="PTHR38045">
    <property type="entry name" value="CHROMOSOME 1, WHOLE GENOME SHOTGUN SEQUENCE"/>
    <property type="match status" value="1"/>
</dbReference>
<evidence type="ECO:0000313" key="1">
    <source>
        <dbReference type="EMBL" id="WDH82948.1"/>
    </source>
</evidence>